<sequence>MINSSIDIIDPANDKFKDECGVFGIYVKEPVDVASVTYYGLYALQHRGQESTGIAVSNGEEVKIHKGLGIITEAFNNENLEELKKANGHISIGHVRYSTAGAKTVENAQPLLTNTKLGPIAMAHNGNLVNADVIRELLEDGGHVFHTSVDSEVLASLIARGAKRGIERAVVNAISAVRGSFAMVIMTKDKLIGIRDPHGIRPLCLGKIKEGYILSSESCALDSIGAELVRDIEPGEIVVIDGDGVKSIKYSEGTTCQTCAFEYIYFARPDSIIDGLDVYQTRIKQGEVLYEENKIEADLVVAVPDSGIPAAIGYSRVSGIPYDIGFVKNRYIGRTFIAPSQELRERAVAVKLNPLKVNVKGKRVILIDDSIVRGTTSKHLVDSLRRAGAKEVHFLVASPAVKFPCYFGIDTPYRSELIGANNSVEEIKEIIGCDSLRYLSLEGMYKSFYGRRNFCVGCFNGVYPVSAPMEKLNENLEEEEVLC</sequence>
<keyword evidence="7 10" id="KW-0479">Metal-binding</keyword>
<keyword evidence="7" id="KW-0004">4Fe-4S</keyword>
<dbReference type="Proteomes" id="UP000191448">
    <property type="component" value="Unassembled WGS sequence"/>
</dbReference>
<evidence type="ECO:0000256" key="9">
    <source>
        <dbReference type="PIRSR" id="PIRSR000485-1"/>
    </source>
</evidence>
<keyword evidence="7 10" id="KW-0460">Magnesium</keyword>
<dbReference type="AlphaFoldDB" id="A0A1V4SUP2"/>
<feature type="binding site" evidence="7 11">
    <location>
        <position position="405"/>
    </location>
    <ligand>
        <name>[4Fe-4S] cluster</name>
        <dbReference type="ChEBI" id="CHEBI:49883"/>
    </ligand>
</feature>
<dbReference type="PANTHER" id="PTHR11907">
    <property type="entry name" value="AMIDOPHOSPHORIBOSYLTRANSFERASE"/>
    <property type="match status" value="1"/>
</dbReference>
<dbReference type="NCBIfam" id="TIGR01134">
    <property type="entry name" value="purF"/>
    <property type="match status" value="1"/>
</dbReference>
<comment type="similarity">
    <text evidence="2 7 8">In the C-terminal section; belongs to the purine/pyrimidine phosphoribosyltransferase family.</text>
</comment>
<dbReference type="InterPro" id="IPR029057">
    <property type="entry name" value="PRTase-like"/>
</dbReference>
<evidence type="ECO:0000256" key="10">
    <source>
        <dbReference type="PIRSR" id="PIRSR000485-2"/>
    </source>
</evidence>
<comment type="pathway">
    <text evidence="1 7 8">Purine metabolism; IMP biosynthesis via de novo pathway; N(1)-(5-phospho-D-ribosyl)glycinamide from 5-phospho-alpha-D-ribose 1-diphosphate: step 1/2.</text>
</comment>
<feature type="binding site" evidence="7 11">
    <location>
        <position position="259"/>
    </location>
    <ligand>
        <name>[4Fe-4S] cluster</name>
        <dbReference type="ChEBI" id="CHEBI:49883"/>
    </ligand>
</feature>
<dbReference type="InterPro" id="IPR035584">
    <property type="entry name" value="PurF_N"/>
</dbReference>
<protein>
    <recommendedName>
        <fullName evidence="7">Amidophosphoribosyltransferase</fullName>
        <shortName evidence="7">ATase</shortName>
        <ecNumber evidence="7">2.4.2.14</ecNumber>
    </recommendedName>
    <alternativeName>
        <fullName evidence="7">Glutamine phosphoribosylpyrophosphate amidotransferase</fullName>
        <shortName evidence="7">GPATase</shortName>
    </alternativeName>
</protein>
<dbReference type="EC" id="2.4.2.14" evidence="7"/>
<dbReference type="Gene3D" id="3.60.20.10">
    <property type="entry name" value="Glutamine Phosphoribosylpyrophosphate, subunit 1, domain 1"/>
    <property type="match status" value="1"/>
</dbReference>
<evidence type="ECO:0000256" key="2">
    <source>
        <dbReference type="ARBA" id="ARBA00010138"/>
    </source>
</evidence>
<dbReference type="EMBL" id="LTAY01000041">
    <property type="protein sequence ID" value="OPX47645.1"/>
    <property type="molecule type" value="Genomic_DNA"/>
</dbReference>
<evidence type="ECO:0000256" key="8">
    <source>
        <dbReference type="PIRNR" id="PIRNR000485"/>
    </source>
</evidence>
<dbReference type="HAMAP" id="MF_01931">
    <property type="entry name" value="PurF"/>
    <property type="match status" value="1"/>
</dbReference>
<dbReference type="PIRSF" id="PIRSF000485">
    <property type="entry name" value="Amd_phspho_trans"/>
    <property type="match status" value="1"/>
</dbReference>
<dbReference type="SUPFAM" id="SSF53271">
    <property type="entry name" value="PRTase-like"/>
    <property type="match status" value="1"/>
</dbReference>
<dbReference type="OrthoDB" id="9801213at2"/>
<keyword evidence="7 11" id="KW-0411">Iron-sulfur</keyword>
<evidence type="ECO:0000256" key="3">
    <source>
        <dbReference type="ARBA" id="ARBA00022676"/>
    </source>
</evidence>
<evidence type="ECO:0000259" key="12">
    <source>
        <dbReference type="PROSITE" id="PS51278"/>
    </source>
</evidence>
<feature type="binding site" evidence="7 10">
    <location>
        <position position="306"/>
    </location>
    <ligand>
        <name>Mg(2+)</name>
        <dbReference type="ChEBI" id="CHEBI:18420"/>
    </ligand>
</feature>
<dbReference type="GO" id="GO:0000287">
    <property type="term" value="F:magnesium ion binding"/>
    <property type="evidence" value="ECO:0007669"/>
    <property type="project" value="UniProtKB-UniRule"/>
</dbReference>
<dbReference type="UniPathway" id="UPA00074">
    <property type="reaction ID" value="UER00124"/>
</dbReference>
<keyword evidence="5 7" id="KW-0658">Purine biosynthesis</keyword>
<comment type="cofactor">
    <cofactor evidence="7 11">
        <name>[4Fe-4S] cluster</name>
        <dbReference type="ChEBI" id="CHEBI:49883"/>
    </cofactor>
    <text evidence="7 11">Binds 1 [4Fe-4S] cluster per subunit.</text>
</comment>
<dbReference type="GO" id="GO:0009113">
    <property type="term" value="P:purine nucleobase biosynthetic process"/>
    <property type="evidence" value="ECO:0007669"/>
    <property type="project" value="UniProtKB-UniRule"/>
</dbReference>
<name>A0A1V4SUP2_9CLOT</name>
<dbReference type="GO" id="GO:0004044">
    <property type="term" value="F:amidophosphoribosyltransferase activity"/>
    <property type="evidence" value="ECO:0007669"/>
    <property type="project" value="UniProtKB-UniRule"/>
</dbReference>
<evidence type="ECO:0000256" key="1">
    <source>
        <dbReference type="ARBA" id="ARBA00005209"/>
    </source>
</evidence>
<keyword evidence="6 7" id="KW-0315">Glutamine amidotransferase</keyword>
<evidence type="ECO:0000256" key="5">
    <source>
        <dbReference type="ARBA" id="ARBA00022755"/>
    </source>
</evidence>
<comment type="catalytic activity">
    <reaction evidence="7 8">
        <text>5-phospho-beta-D-ribosylamine + L-glutamate + diphosphate = 5-phospho-alpha-D-ribose 1-diphosphate + L-glutamine + H2O</text>
        <dbReference type="Rhea" id="RHEA:14905"/>
        <dbReference type="ChEBI" id="CHEBI:15377"/>
        <dbReference type="ChEBI" id="CHEBI:29985"/>
        <dbReference type="ChEBI" id="CHEBI:33019"/>
        <dbReference type="ChEBI" id="CHEBI:58017"/>
        <dbReference type="ChEBI" id="CHEBI:58359"/>
        <dbReference type="ChEBI" id="CHEBI:58681"/>
        <dbReference type="EC" id="2.4.2.14"/>
    </reaction>
</comment>
<feature type="binding site" evidence="7 10">
    <location>
        <position position="368"/>
    </location>
    <ligand>
        <name>Mg(2+)</name>
        <dbReference type="ChEBI" id="CHEBI:18420"/>
    </ligand>
</feature>
<dbReference type="InterPro" id="IPR029055">
    <property type="entry name" value="Ntn_hydrolases_N"/>
</dbReference>
<dbReference type="Gene3D" id="3.40.50.2020">
    <property type="match status" value="1"/>
</dbReference>
<dbReference type="RefSeq" id="WP_080022890.1">
    <property type="nucleotide sequence ID" value="NZ_LTAY01000041.1"/>
</dbReference>
<keyword evidence="7 11" id="KW-0408">Iron</keyword>
<feature type="binding site" evidence="7 10">
    <location>
        <position position="369"/>
    </location>
    <ligand>
        <name>Mg(2+)</name>
        <dbReference type="ChEBI" id="CHEBI:18420"/>
    </ligand>
</feature>
<proteinExistence type="inferred from homology"/>
<accession>A0A1V4SUP2</accession>
<dbReference type="InterPro" id="IPR017932">
    <property type="entry name" value="GATase_2_dom"/>
</dbReference>
<comment type="function">
    <text evidence="7">Catalyzes the formation of phosphoribosylamine from phosphoribosylpyrophosphate (PRPP) and glutamine.</text>
</comment>
<reference evidence="13 14" key="1">
    <citation type="submission" date="2016-02" db="EMBL/GenBank/DDBJ databases">
        <title>Genome sequence of Clostridium thermobutyricum DSM 4928.</title>
        <authorList>
            <person name="Poehlein A."/>
            <person name="Daniel R."/>
        </authorList>
    </citation>
    <scope>NUCLEOTIDE SEQUENCE [LARGE SCALE GENOMIC DNA]</scope>
    <source>
        <strain evidence="13 14">DSM 4928</strain>
    </source>
</reference>
<dbReference type="Pfam" id="PF13522">
    <property type="entry name" value="GATase_6"/>
    <property type="match status" value="1"/>
</dbReference>
<dbReference type="SUPFAM" id="SSF56235">
    <property type="entry name" value="N-terminal nucleophile aminohydrolases (Ntn hydrolases)"/>
    <property type="match status" value="1"/>
</dbReference>
<dbReference type="GO" id="GO:0006189">
    <property type="term" value="P:'de novo' IMP biosynthetic process"/>
    <property type="evidence" value="ECO:0007669"/>
    <property type="project" value="UniProtKB-UniRule"/>
</dbReference>
<keyword evidence="4 7" id="KW-0808">Transferase</keyword>
<feature type="domain" description="Glutamine amidotransferase type-2" evidence="12">
    <location>
        <begin position="20"/>
        <end position="243"/>
    </location>
</feature>
<dbReference type="InterPro" id="IPR000836">
    <property type="entry name" value="PRTase_dom"/>
</dbReference>
<dbReference type="Pfam" id="PF00156">
    <property type="entry name" value="Pribosyltran"/>
    <property type="match status" value="1"/>
</dbReference>
<organism evidence="13 14">
    <name type="scientific">Clostridium thermobutyricum DSM 4928</name>
    <dbReference type="NCBI Taxonomy" id="1121339"/>
    <lineage>
        <taxon>Bacteria</taxon>
        <taxon>Bacillati</taxon>
        <taxon>Bacillota</taxon>
        <taxon>Clostridia</taxon>
        <taxon>Eubacteriales</taxon>
        <taxon>Clostridiaceae</taxon>
        <taxon>Clostridium</taxon>
    </lineage>
</organism>
<evidence type="ECO:0000256" key="6">
    <source>
        <dbReference type="ARBA" id="ARBA00022962"/>
    </source>
</evidence>
<dbReference type="GO" id="GO:0051539">
    <property type="term" value="F:4 iron, 4 sulfur cluster binding"/>
    <property type="evidence" value="ECO:0007669"/>
    <property type="project" value="UniProtKB-KW"/>
</dbReference>
<feature type="binding site" evidence="7 11">
    <location>
        <position position="455"/>
    </location>
    <ligand>
        <name>[4Fe-4S] cluster</name>
        <dbReference type="ChEBI" id="CHEBI:49883"/>
    </ligand>
</feature>
<evidence type="ECO:0000256" key="4">
    <source>
        <dbReference type="ARBA" id="ARBA00022679"/>
    </source>
</evidence>
<evidence type="ECO:0000313" key="13">
    <source>
        <dbReference type="EMBL" id="OPX47645.1"/>
    </source>
</evidence>
<evidence type="ECO:0000313" key="14">
    <source>
        <dbReference type="Proteomes" id="UP000191448"/>
    </source>
</evidence>
<comment type="caution">
    <text evidence="13">The sequence shown here is derived from an EMBL/GenBank/DDBJ whole genome shotgun (WGS) entry which is preliminary data.</text>
</comment>
<gene>
    <name evidence="7 13" type="primary">purF</name>
    <name evidence="13" type="ORF">CLTHE_17180</name>
</gene>
<dbReference type="InterPro" id="IPR005854">
    <property type="entry name" value="PurF"/>
</dbReference>
<dbReference type="CDD" id="cd00715">
    <property type="entry name" value="GPATase_N"/>
    <property type="match status" value="1"/>
</dbReference>
<evidence type="ECO:0000256" key="11">
    <source>
        <dbReference type="PIRSR" id="PIRSR000485-3"/>
    </source>
</evidence>
<evidence type="ECO:0000256" key="7">
    <source>
        <dbReference type="HAMAP-Rule" id="MF_01931"/>
    </source>
</evidence>
<feature type="active site" description="Nucleophile" evidence="7 9">
    <location>
        <position position="20"/>
    </location>
</feature>
<keyword evidence="3 7" id="KW-0328">Glycosyltransferase</keyword>
<feature type="binding site" evidence="7 11">
    <location>
        <position position="458"/>
    </location>
    <ligand>
        <name>[4Fe-4S] cluster</name>
        <dbReference type="ChEBI" id="CHEBI:49883"/>
    </ligand>
</feature>
<comment type="cofactor">
    <cofactor evidence="7 10">
        <name>Mg(2+)</name>
        <dbReference type="ChEBI" id="CHEBI:18420"/>
    </cofactor>
    <text evidence="7 10">Binds 1 Mg(2+) ion per subunit.</text>
</comment>
<dbReference type="CDD" id="cd06223">
    <property type="entry name" value="PRTases_typeI"/>
    <property type="match status" value="1"/>
</dbReference>
<dbReference type="PROSITE" id="PS51278">
    <property type="entry name" value="GATASE_TYPE_2"/>
    <property type="match status" value="1"/>
</dbReference>